<reference evidence="6" key="1">
    <citation type="submission" date="2022-04" db="EMBL/GenBank/DDBJ databases">
        <authorList>
            <person name="Ren T."/>
        </authorList>
    </citation>
    <scope>NUCLEOTIDE SEQUENCE</scope>
    <source>
        <strain evidence="6">F63249</strain>
    </source>
</reference>
<dbReference type="PROSITE" id="PS50893">
    <property type="entry name" value="ABC_TRANSPORTER_2"/>
    <property type="match status" value="1"/>
</dbReference>
<dbReference type="InterPro" id="IPR027417">
    <property type="entry name" value="P-loop_NTPase"/>
</dbReference>
<dbReference type="Proteomes" id="UP001203687">
    <property type="component" value="Unassembled WGS sequence"/>
</dbReference>
<dbReference type="SMART" id="SM00382">
    <property type="entry name" value="AAA"/>
    <property type="match status" value="1"/>
</dbReference>
<proteinExistence type="inferred from homology"/>
<name>A0ABT0H5A6_9FLAO</name>
<dbReference type="PANTHER" id="PTHR46743:SF2">
    <property type="entry name" value="TEICHOIC ACIDS EXPORT ATP-BINDING PROTEIN TAGH"/>
    <property type="match status" value="1"/>
</dbReference>
<gene>
    <name evidence="6" type="ORF">MUY34_02995</name>
</gene>
<dbReference type="EMBL" id="JALPQF010000002">
    <property type="protein sequence ID" value="MCK8479569.1"/>
    <property type="molecule type" value="Genomic_DNA"/>
</dbReference>
<dbReference type="InterPro" id="IPR003593">
    <property type="entry name" value="AAA+_ATPase"/>
</dbReference>
<comment type="caution">
    <text evidence="6">The sequence shown here is derived from an EMBL/GenBank/DDBJ whole genome shotgun (WGS) entry which is preliminary data.</text>
</comment>
<sequence length="432" mass="48431">MINSKTILVAENISKQYRLGLVGTGTISHDLNRWWYRIRGKQDPYLKVGEANDRSTKADSNYVWALKDINFEVKQGEVLGIIGKNGAGKSTLLKILSRVTNPTTGEIKTRGRIASLLEVGTGFHPELTGRENIYLNGAILGMTKSEIKVKESEIIEFSGCERYIDTPVKRYSSGMRVRLAFAVAAHLEPDILVIDEVLAVGDAEFQKKAIGKMQDISNSEGRTVLFVSHNMAAVKNLCTRAVVLEHGQIVFEGTQNDAVNFYLSAEKQKHQIALANRTDRKGNQKLKVIDVSFFNKKGEQVFEVISGDYLKIRIKLLKQKPVNYPKLFIGINFIDQNMNFALSYVNDEMGFTFDDLEQSDTFELEIPNLYLRARDYSLRVLITENDTNAHNFIDLIENAALLSILAGDIWNSGKLNRKSSIAVLPGSFNISK</sequence>
<dbReference type="SUPFAM" id="SSF52540">
    <property type="entry name" value="P-loop containing nucleoside triphosphate hydrolases"/>
    <property type="match status" value="1"/>
</dbReference>
<dbReference type="RefSeq" id="WP_248411865.1">
    <property type="nucleotide sequence ID" value="NZ_JALPQF010000002.1"/>
</dbReference>
<keyword evidence="2" id="KW-0813">Transport</keyword>
<keyword evidence="3" id="KW-0547">Nucleotide-binding</keyword>
<dbReference type="Gene3D" id="2.70.50.60">
    <property type="entry name" value="abc- transporter (atp binding component) like domain"/>
    <property type="match status" value="1"/>
</dbReference>
<evidence type="ECO:0000256" key="2">
    <source>
        <dbReference type="ARBA" id="ARBA00022448"/>
    </source>
</evidence>
<accession>A0ABT0H5A6</accession>
<keyword evidence="4 6" id="KW-0067">ATP-binding</keyword>
<evidence type="ECO:0000256" key="1">
    <source>
        <dbReference type="ARBA" id="ARBA00005417"/>
    </source>
</evidence>
<evidence type="ECO:0000256" key="3">
    <source>
        <dbReference type="ARBA" id="ARBA00022741"/>
    </source>
</evidence>
<dbReference type="Pfam" id="PF14524">
    <property type="entry name" value="Wzt_C"/>
    <property type="match status" value="1"/>
</dbReference>
<dbReference type="InterPro" id="IPR029439">
    <property type="entry name" value="Wzt_C"/>
</dbReference>
<dbReference type="PROSITE" id="PS00211">
    <property type="entry name" value="ABC_TRANSPORTER_1"/>
    <property type="match status" value="1"/>
</dbReference>
<dbReference type="CDD" id="cd03220">
    <property type="entry name" value="ABC_KpsT_Wzt"/>
    <property type="match status" value="1"/>
</dbReference>
<evidence type="ECO:0000259" key="5">
    <source>
        <dbReference type="PROSITE" id="PS50893"/>
    </source>
</evidence>
<dbReference type="InterPro" id="IPR050683">
    <property type="entry name" value="Bact_Polysacc_Export_ATP-bd"/>
</dbReference>
<dbReference type="CDD" id="cd10147">
    <property type="entry name" value="Wzt_C-like"/>
    <property type="match status" value="1"/>
</dbReference>
<comment type="similarity">
    <text evidence="1">Belongs to the ABC transporter superfamily.</text>
</comment>
<dbReference type="PANTHER" id="PTHR46743">
    <property type="entry name" value="TEICHOIC ACIDS EXPORT ATP-BINDING PROTEIN TAGH"/>
    <property type="match status" value="1"/>
</dbReference>
<dbReference type="Gene3D" id="3.40.50.300">
    <property type="entry name" value="P-loop containing nucleotide triphosphate hydrolases"/>
    <property type="match status" value="1"/>
</dbReference>
<dbReference type="GO" id="GO:0005524">
    <property type="term" value="F:ATP binding"/>
    <property type="evidence" value="ECO:0007669"/>
    <property type="project" value="UniProtKB-KW"/>
</dbReference>
<organism evidence="6 7">
    <name type="scientific">Psychroserpens algicola</name>
    <dbReference type="NCBI Taxonomy" id="1719034"/>
    <lineage>
        <taxon>Bacteria</taxon>
        <taxon>Pseudomonadati</taxon>
        <taxon>Bacteroidota</taxon>
        <taxon>Flavobacteriia</taxon>
        <taxon>Flavobacteriales</taxon>
        <taxon>Flavobacteriaceae</taxon>
        <taxon>Psychroserpens</taxon>
    </lineage>
</organism>
<feature type="domain" description="ABC transporter" evidence="5">
    <location>
        <begin position="46"/>
        <end position="271"/>
    </location>
</feature>
<protein>
    <submittedName>
        <fullName evidence="6">ABC transporter ATP-binding protein</fullName>
    </submittedName>
</protein>
<evidence type="ECO:0000256" key="4">
    <source>
        <dbReference type="ARBA" id="ARBA00022840"/>
    </source>
</evidence>
<evidence type="ECO:0000313" key="6">
    <source>
        <dbReference type="EMBL" id="MCK8479569.1"/>
    </source>
</evidence>
<evidence type="ECO:0000313" key="7">
    <source>
        <dbReference type="Proteomes" id="UP001203687"/>
    </source>
</evidence>
<dbReference type="InterPro" id="IPR003439">
    <property type="entry name" value="ABC_transporter-like_ATP-bd"/>
</dbReference>
<dbReference type="InterPro" id="IPR017871">
    <property type="entry name" value="ABC_transporter-like_CS"/>
</dbReference>
<dbReference type="Pfam" id="PF00005">
    <property type="entry name" value="ABC_tran"/>
    <property type="match status" value="1"/>
</dbReference>
<dbReference type="InterPro" id="IPR015860">
    <property type="entry name" value="ABC_transpr_TagH-like"/>
</dbReference>
<keyword evidence="7" id="KW-1185">Reference proteome</keyword>